<dbReference type="SUPFAM" id="SSF50386">
    <property type="entry name" value="STI-like"/>
    <property type="match status" value="1"/>
</dbReference>
<keyword evidence="1" id="KW-0812">Transmembrane</keyword>
<dbReference type="PANTHER" id="PTHR33107">
    <property type="entry name" value="KUNITZ TRYPSIN INHIBITOR 2"/>
    <property type="match status" value="1"/>
</dbReference>
<dbReference type="InterPro" id="IPR002160">
    <property type="entry name" value="Prot_inh_Kunz-lg"/>
</dbReference>
<sequence>MPVDLCYHYKFHTASLGGHYLIHTPTYRLKTMKKTTSPLLVLSCFLILFPFITKPFLAVAEPVLDTDGEPLQWFTNYYVLPHIWGPSGGGLSLGTHRNQSCPLYVTQETSEVERGFPVTFSPVSSKLPFVATSTNVNIRTIAQTACVDSKVWRLIKEYTGIWFLGTDGIASPGIDGIVSMFKIERTSEEAEIVAYNLVFCPGLVPTICNTLGLYSDEEEKGKRYLALSDKIKPFTVVFQKASSTSSNYIQSVA</sequence>
<evidence type="ECO:0000313" key="3">
    <source>
        <dbReference type="Proteomes" id="UP001163823"/>
    </source>
</evidence>
<dbReference type="AlphaFoldDB" id="A0AAD7Q5S9"/>
<dbReference type="Gene3D" id="2.80.10.50">
    <property type="match status" value="1"/>
</dbReference>
<dbReference type="PRINTS" id="PR00291">
    <property type="entry name" value="KUNITZINHBTR"/>
</dbReference>
<keyword evidence="1" id="KW-1133">Transmembrane helix</keyword>
<evidence type="ECO:0000256" key="1">
    <source>
        <dbReference type="SAM" id="Phobius"/>
    </source>
</evidence>
<dbReference type="PANTHER" id="PTHR33107:SF5">
    <property type="entry name" value="KUNITZ TRYPSIN INHIBITOR 5"/>
    <property type="match status" value="1"/>
</dbReference>
<evidence type="ECO:0000313" key="2">
    <source>
        <dbReference type="EMBL" id="KAJ7975410.1"/>
    </source>
</evidence>
<dbReference type="EMBL" id="JARAOO010000003">
    <property type="protein sequence ID" value="KAJ7975410.1"/>
    <property type="molecule type" value="Genomic_DNA"/>
</dbReference>
<keyword evidence="1" id="KW-0472">Membrane</keyword>
<gene>
    <name evidence="2" type="ORF">O6P43_005336</name>
</gene>
<comment type="caution">
    <text evidence="2">The sequence shown here is derived from an EMBL/GenBank/DDBJ whole genome shotgun (WGS) entry which is preliminary data.</text>
</comment>
<feature type="transmembrane region" description="Helical" evidence="1">
    <location>
        <begin position="38"/>
        <end position="57"/>
    </location>
</feature>
<proteinExistence type="predicted"/>
<accession>A0AAD7Q5S9</accession>
<dbReference type="PROSITE" id="PS00283">
    <property type="entry name" value="SOYBEAN_KUNITZ"/>
    <property type="match status" value="1"/>
</dbReference>
<keyword evidence="3" id="KW-1185">Reference proteome</keyword>
<name>A0AAD7Q5S9_QUISA</name>
<organism evidence="2 3">
    <name type="scientific">Quillaja saponaria</name>
    <name type="common">Soap bark tree</name>
    <dbReference type="NCBI Taxonomy" id="32244"/>
    <lineage>
        <taxon>Eukaryota</taxon>
        <taxon>Viridiplantae</taxon>
        <taxon>Streptophyta</taxon>
        <taxon>Embryophyta</taxon>
        <taxon>Tracheophyta</taxon>
        <taxon>Spermatophyta</taxon>
        <taxon>Magnoliopsida</taxon>
        <taxon>eudicotyledons</taxon>
        <taxon>Gunneridae</taxon>
        <taxon>Pentapetalae</taxon>
        <taxon>rosids</taxon>
        <taxon>fabids</taxon>
        <taxon>Fabales</taxon>
        <taxon>Quillajaceae</taxon>
        <taxon>Quillaja</taxon>
    </lineage>
</organism>
<dbReference type="GO" id="GO:0004866">
    <property type="term" value="F:endopeptidase inhibitor activity"/>
    <property type="evidence" value="ECO:0007669"/>
    <property type="project" value="InterPro"/>
</dbReference>
<dbReference type="KEGG" id="qsa:O6P43_005336"/>
<dbReference type="SMART" id="SM00452">
    <property type="entry name" value="STI"/>
    <property type="match status" value="1"/>
</dbReference>
<dbReference type="Pfam" id="PF00197">
    <property type="entry name" value="Kunitz_legume"/>
    <property type="match status" value="1"/>
</dbReference>
<protein>
    <submittedName>
        <fullName evidence="2">Kunitz trypsin inhibitor</fullName>
    </submittedName>
</protein>
<dbReference type="Proteomes" id="UP001163823">
    <property type="component" value="Chromosome 3"/>
</dbReference>
<reference evidence="2" key="1">
    <citation type="journal article" date="2023" name="Science">
        <title>Elucidation of the pathway for biosynthesis of saponin adjuvants from the soapbark tree.</title>
        <authorList>
            <person name="Reed J."/>
            <person name="Orme A."/>
            <person name="El-Demerdash A."/>
            <person name="Owen C."/>
            <person name="Martin L.B.B."/>
            <person name="Misra R.C."/>
            <person name="Kikuchi S."/>
            <person name="Rejzek M."/>
            <person name="Martin A.C."/>
            <person name="Harkess A."/>
            <person name="Leebens-Mack J."/>
            <person name="Louveau T."/>
            <person name="Stephenson M.J."/>
            <person name="Osbourn A."/>
        </authorList>
    </citation>
    <scope>NUCLEOTIDE SEQUENCE</scope>
    <source>
        <strain evidence="2">S10</strain>
    </source>
</reference>
<dbReference type="InterPro" id="IPR011065">
    <property type="entry name" value="Kunitz_inhibitor_STI-like_sf"/>
</dbReference>